<protein>
    <submittedName>
        <fullName evidence="2">Uncharacterized protein</fullName>
    </submittedName>
</protein>
<organism evidence="2 3">
    <name type="scientific">Eucalyptus globulus</name>
    <name type="common">Tasmanian blue gum</name>
    <dbReference type="NCBI Taxonomy" id="34317"/>
    <lineage>
        <taxon>Eukaryota</taxon>
        <taxon>Viridiplantae</taxon>
        <taxon>Streptophyta</taxon>
        <taxon>Embryophyta</taxon>
        <taxon>Tracheophyta</taxon>
        <taxon>Spermatophyta</taxon>
        <taxon>Magnoliopsida</taxon>
        <taxon>eudicotyledons</taxon>
        <taxon>Gunneridae</taxon>
        <taxon>Pentapetalae</taxon>
        <taxon>rosids</taxon>
        <taxon>malvids</taxon>
        <taxon>Myrtales</taxon>
        <taxon>Myrtaceae</taxon>
        <taxon>Myrtoideae</taxon>
        <taxon>Eucalypteae</taxon>
        <taxon>Eucalyptus</taxon>
    </lineage>
</organism>
<accession>A0ABD3JJ86</accession>
<dbReference type="AlphaFoldDB" id="A0ABD3JJ86"/>
<proteinExistence type="predicted"/>
<feature type="non-terminal residue" evidence="2">
    <location>
        <position position="67"/>
    </location>
</feature>
<keyword evidence="3" id="KW-1185">Reference proteome</keyword>
<gene>
    <name evidence="2" type="ORF">ACJRO7_029414</name>
</gene>
<evidence type="ECO:0000256" key="1">
    <source>
        <dbReference type="SAM" id="MobiDB-lite"/>
    </source>
</evidence>
<sequence>MEDTRIEARSVVNKTGGQQGDAGVENSLVEGKRLRDFGWVFDGGTWGSNSVERDAKKLRETSLENPL</sequence>
<evidence type="ECO:0000313" key="2">
    <source>
        <dbReference type="EMBL" id="KAL3724241.1"/>
    </source>
</evidence>
<evidence type="ECO:0000313" key="3">
    <source>
        <dbReference type="Proteomes" id="UP001634007"/>
    </source>
</evidence>
<dbReference type="Proteomes" id="UP001634007">
    <property type="component" value="Unassembled WGS sequence"/>
</dbReference>
<name>A0ABD3JJ86_EUCGL</name>
<comment type="caution">
    <text evidence="2">The sequence shown here is derived from an EMBL/GenBank/DDBJ whole genome shotgun (WGS) entry which is preliminary data.</text>
</comment>
<feature type="region of interest" description="Disordered" evidence="1">
    <location>
        <begin position="1"/>
        <end position="26"/>
    </location>
</feature>
<reference evidence="2 3" key="1">
    <citation type="submission" date="2024-11" db="EMBL/GenBank/DDBJ databases">
        <title>Chromosome-level genome assembly of Eucalyptus globulus Labill. provides insights into its genome evolution.</title>
        <authorList>
            <person name="Li X."/>
        </authorList>
    </citation>
    <scope>NUCLEOTIDE SEQUENCE [LARGE SCALE GENOMIC DNA]</scope>
    <source>
        <strain evidence="2">CL2024</strain>
        <tissue evidence="2">Fresh tender leaves</tissue>
    </source>
</reference>
<dbReference type="EMBL" id="JBJKBG010000008">
    <property type="protein sequence ID" value="KAL3724241.1"/>
    <property type="molecule type" value="Genomic_DNA"/>
</dbReference>